<evidence type="ECO:0008006" key="3">
    <source>
        <dbReference type="Google" id="ProtNLM"/>
    </source>
</evidence>
<dbReference type="AlphaFoldDB" id="A0A840DJ42"/>
<gene>
    <name evidence="1" type="ORF">F5897_000806</name>
</gene>
<dbReference type="InterPro" id="IPR043777">
    <property type="entry name" value="DUF5719"/>
</dbReference>
<sequence length="453" mass="45559">MTSNRKFKRVATRSSVGFVVTATAAAGIFVATIAQPQYPLLTADPLPVDIVSSSNHTVACTGALPLLGADLSNPSLAIPQGALQLQSYAGEAAQLRREAGDAAGAGTAFTASADVQLAAAGSQTLAADNAAGYVAVNCAAPSTEQWIVAGKTVLGSSVTLSLANPGTKTATVQVTAYAANGKVQGGKTTGAVVPPGQVRTISVNGLAPEVGELALHVQSHGGAVTAQLGISEVHDIRTFGVDLVAAQAAPSTTLLFPGLRTTATQRGSDASSNSRNELFLFAPDNSGTAEIHALGDNGRKHITTVTLEAGKVANVELLDWPAGAALEVTSQVPVVGGAGGTTLTSGKTDMAWYAPAPELTSAAIAVVQGGHLHLVNPGPTPAEVQLTPRDGRPQKITVAAGSQHTITAAPALAQLTASGPIHAGITIFNNDGTAAYPVVGSSTQKDQLLLFTD</sequence>
<accession>A0A840DJ42</accession>
<protein>
    <recommendedName>
        <fullName evidence="3">Secreted protein</fullName>
    </recommendedName>
</protein>
<evidence type="ECO:0000313" key="1">
    <source>
        <dbReference type="EMBL" id="MBB4071502.1"/>
    </source>
</evidence>
<comment type="caution">
    <text evidence="1">The sequence shown here is derived from an EMBL/GenBank/DDBJ whole genome shotgun (WGS) entry which is preliminary data.</text>
</comment>
<dbReference type="EMBL" id="JACIFD010000006">
    <property type="protein sequence ID" value="MBB4071502.1"/>
    <property type="molecule type" value="Genomic_DNA"/>
</dbReference>
<keyword evidence="2" id="KW-1185">Reference proteome</keyword>
<dbReference type="RefSeq" id="WP_183304555.1">
    <property type="nucleotide sequence ID" value="NZ_JACIFD010000006.1"/>
</dbReference>
<proteinExistence type="predicted"/>
<dbReference type="Proteomes" id="UP000571183">
    <property type="component" value="Unassembled WGS sequence"/>
</dbReference>
<evidence type="ECO:0000313" key="2">
    <source>
        <dbReference type="Proteomes" id="UP000571183"/>
    </source>
</evidence>
<name>A0A840DJ42_9MICO</name>
<reference evidence="1 2" key="1">
    <citation type="submission" date="2020-08" db="EMBL/GenBank/DDBJ databases">
        <title>Sequencing the genomes of 1000 actinobacteria strains.</title>
        <authorList>
            <person name="Klenk H.-P."/>
        </authorList>
    </citation>
    <scope>NUCLEOTIDE SEQUENCE [LARGE SCALE GENOMIC DNA]</scope>
    <source>
        <strain evidence="1 2">DSM 27064</strain>
    </source>
</reference>
<organism evidence="1 2">
    <name type="scientific">Canibacter oris</name>
    <dbReference type="NCBI Taxonomy" id="1365628"/>
    <lineage>
        <taxon>Bacteria</taxon>
        <taxon>Bacillati</taxon>
        <taxon>Actinomycetota</taxon>
        <taxon>Actinomycetes</taxon>
        <taxon>Micrococcales</taxon>
        <taxon>Microbacteriaceae</taxon>
        <taxon>Canibacter</taxon>
    </lineage>
</organism>
<dbReference type="Pfam" id="PF18986">
    <property type="entry name" value="DUF5719"/>
    <property type="match status" value="1"/>
</dbReference>